<dbReference type="OrthoDB" id="8525901at2"/>
<accession>A0A1I3Y420</accession>
<dbReference type="PANTHER" id="PTHR42280">
    <property type="entry name" value="CITG FAMILY PROTEIN"/>
    <property type="match status" value="1"/>
</dbReference>
<dbReference type="PANTHER" id="PTHR42280:SF1">
    <property type="entry name" value="CITG FAMILY PROTEIN"/>
    <property type="match status" value="1"/>
</dbReference>
<dbReference type="STRING" id="45496.SAMN04488079_107125"/>
<dbReference type="Pfam" id="PF01874">
    <property type="entry name" value="CitG"/>
    <property type="match status" value="1"/>
</dbReference>
<protein>
    <submittedName>
        <fullName evidence="1">Triphosphoribosyl-dephospho-CoA synthase</fullName>
    </submittedName>
</protein>
<dbReference type="InterPro" id="IPR002736">
    <property type="entry name" value="CitG"/>
</dbReference>
<gene>
    <name evidence="1" type="ORF">SAMN04488079_107125</name>
</gene>
<name>A0A1I3Y420_9GAMM</name>
<proteinExistence type="predicted"/>
<dbReference type="GO" id="GO:0005524">
    <property type="term" value="F:ATP binding"/>
    <property type="evidence" value="ECO:0007669"/>
    <property type="project" value="InterPro"/>
</dbReference>
<keyword evidence="2" id="KW-1185">Reference proteome</keyword>
<dbReference type="Gene3D" id="1.10.4200.10">
    <property type="entry name" value="Triphosphoribosyl-dephospho-CoA protein"/>
    <property type="match status" value="1"/>
</dbReference>
<dbReference type="AlphaFoldDB" id="A0A1I3Y420"/>
<evidence type="ECO:0000313" key="1">
    <source>
        <dbReference type="EMBL" id="SFK26493.1"/>
    </source>
</evidence>
<dbReference type="EMBL" id="FOSH01000007">
    <property type="protein sequence ID" value="SFK26493.1"/>
    <property type="molecule type" value="Genomic_DNA"/>
</dbReference>
<dbReference type="GO" id="GO:0046917">
    <property type="term" value="F:triphosphoribosyl-dephospho-CoA synthase activity"/>
    <property type="evidence" value="ECO:0007669"/>
    <property type="project" value="InterPro"/>
</dbReference>
<organism evidence="1 2">
    <name type="scientific">Methylophaga sulfidovorans</name>
    <dbReference type="NCBI Taxonomy" id="45496"/>
    <lineage>
        <taxon>Bacteria</taxon>
        <taxon>Pseudomonadati</taxon>
        <taxon>Pseudomonadota</taxon>
        <taxon>Gammaproteobacteria</taxon>
        <taxon>Thiotrichales</taxon>
        <taxon>Piscirickettsiaceae</taxon>
        <taxon>Methylophaga</taxon>
    </lineage>
</organism>
<sequence>MLSESDIKEAVFWACQQEVLAPKPGNVNVISDGHNMVVEDFIKSAHAIAPIMAKPGLTVGERILQSVQATRRVVNCNTNLGIVLLFAPLCQAVQSCQSLDELPQQLQVVLSNLTVNDAIHCYEAIRLAEAGGLGKEDEHDISAVPTITLLEAMDLAKNRDQIAQQYVNNFKTLWDLSLPALTKAINSGESVEWATAFAYLKLLSKALDSLISRKQSTALATKVSERAKQFVIQIEETGRLDTHFDALSLWDKELKEKAINPGTSADLIAATLLLHRFGRQLSFNEFQYHEAFSGRH</sequence>
<dbReference type="Proteomes" id="UP000198924">
    <property type="component" value="Unassembled WGS sequence"/>
</dbReference>
<dbReference type="RefSeq" id="WP_091713101.1">
    <property type="nucleotide sequence ID" value="NZ_FOSH01000007.1"/>
</dbReference>
<evidence type="ECO:0000313" key="2">
    <source>
        <dbReference type="Proteomes" id="UP000198924"/>
    </source>
</evidence>
<reference evidence="2" key="1">
    <citation type="submission" date="2016-10" db="EMBL/GenBank/DDBJ databases">
        <authorList>
            <person name="Varghese N."/>
            <person name="Submissions S."/>
        </authorList>
    </citation>
    <scope>NUCLEOTIDE SEQUENCE [LARGE SCALE GENOMIC DNA]</scope>
    <source>
        <strain evidence="2">DSM 11578</strain>
    </source>
</reference>